<name>A0A9E7LF30_9CAUD</name>
<reference evidence="1" key="1">
    <citation type="submission" date="2022-04" db="EMBL/GenBank/DDBJ databases">
        <authorList>
            <person name="Hwangbo M."/>
            <person name="Wang B."/>
            <person name="Gill J.J."/>
            <person name="Chu K.-H."/>
            <person name="Young R."/>
        </authorList>
    </citation>
    <scope>NUCLEOTIDE SEQUENCE</scope>
</reference>
<evidence type="ECO:0000313" key="1">
    <source>
        <dbReference type="EMBL" id="URG17425.1"/>
    </source>
</evidence>
<accession>A0A9E7LF30</accession>
<protein>
    <submittedName>
        <fullName evidence="1">Uncharacterized protein</fullName>
    </submittedName>
</protein>
<evidence type="ECO:0000313" key="2">
    <source>
        <dbReference type="Proteomes" id="UP001057233"/>
    </source>
</evidence>
<proteinExistence type="predicted"/>
<sequence length="229" mass="26069">MKIGSLQPKRPSSPPPKFPFMKINHKRAWFENPDGERIGSTLDAVILGQLRSRIMWPGQFGSGERPVCKSDDSVTGTPLENFPWNESKFAEVESNKLGIPCEECSFKEWDKDFGRARCQETWTIALLVVQNGNVSDTPWLLNFTSSGITTLRDYFRPMIEQKTHPFNYVTRIKLHAVAKGDSKWSKPEFARLGDTSYEQHNFYVGLLRQVKKELRPAPLSKGIVPIKLG</sequence>
<organism evidence="1 2">
    <name type="scientific">Rhodococcus phage Mbo2</name>
    <dbReference type="NCBI Taxonomy" id="2936911"/>
    <lineage>
        <taxon>Viruses</taxon>
        <taxon>Duplodnaviria</taxon>
        <taxon>Heunggongvirae</taxon>
        <taxon>Uroviricota</taxon>
        <taxon>Caudoviricetes</taxon>
        <taxon>Caudoviricetes incertae sedis</taxon>
        <taxon>Mboduovirus</taxon>
        <taxon>Mboduovirus mbo2</taxon>
    </lineage>
</organism>
<dbReference type="Proteomes" id="UP001057233">
    <property type="component" value="Segment"/>
</dbReference>
<keyword evidence="2" id="KW-1185">Reference proteome</keyword>
<gene>
    <name evidence="1" type="ORF">Mbo2_055</name>
</gene>
<dbReference type="EMBL" id="ON191531">
    <property type="protein sequence ID" value="URG17425.1"/>
    <property type="molecule type" value="Genomic_DNA"/>
</dbReference>